<dbReference type="STRING" id="1802165.A3F94_00885"/>
<evidence type="ECO:0000313" key="2">
    <source>
        <dbReference type="Proteomes" id="UP000176770"/>
    </source>
</evidence>
<gene>
    <name evidence="1" type="ORF">A3F94_00885</name>
</gene>
<accession>A0A1G2HIG1</accession>
<protein>
    <submittedName>
        <fullName evidence="1">Uncharacterized protein</fullName>
    </submittedName>
</protein>
<organism evidence="1 2">
    <name type="scientific">Candidatus Spechtbacteria bacterium RIFCSPLOWO2_12_FULL_38_22</name>
    <dbReference type="NCBI Taxonomy" id="1802165"/>
    <lineage>
        <taxon>Bacteria</taxon>
        <taxon>Candidatus Spechtiibacteriota</taxon>
    </lineage>
</organism>
<dbReference type="AlphaFoldDB" id="A0A1G2HIG1"/>
<evidence type="ECO:0000313" key="1">
    <source>
        <dbReference type="EMBL" id="OGZ62021.1"/>
    </source>
</evidence>
<dbReference type="Proteomes" id="UP000176770">
    <property type="component" value="Unassembled WGS sequence"/>
</dbReference>
<dbReference type="EMBL" id="MHOK01000010">
    <property type="protein sequence ID" value="OGZ62021.1"/>
    <property type="molecule type" value="Genomic_DNA"/>
</dbReference>
<name>A0A1G2HIG1_9BACT</name>
<proteinExistence type="predicted"/>
<reference evidence="1 2" key="1">
    <citation type="journal article" date="2016" name="Nat. Commun.">
        <title>Thousands of microbial genomes shed light on interconnected biogeochemical processes in an aquifer system.</title>
        <authorList>
            <person name="Anantharaman K."/>
            <person name="Brown C.T."/>
            <person name="Hug L.A."/>
            <person name="Sharon I."/>
            <person name="Castelle C.J."/>
            <person name="Probst A.J."/>
            <person name="Thomas B.C."/>
            <person name="Singh A."/>
            <person name="Wilkins M.J."/>
            <person name="Karaoz U."/>
            <person name="Brodie E.L."/>
            <person name="Williams K.H."/>
            <person name="Hubbard S.S."/>
            <person name="Banfield J.F."/>
        </authorList>
    </citation>
    <scope>NUCLEOTIDE SEQUENCE [LARGE SCALE GENOMIC DNA]</scope>
</reference>
<comment type="caution">
    <text evidence="1">The sequence shown here is derived from an EMBL/GenBank/DDBJ whole genome shotgun (WGS) entry which is preliminary data.</text>
</comment>
<sequence length="62" mass="7033">MFSANSNELIIEGNSSLRTHIITLQERLEKSAFFGDIEAPLSNLLKAQDVDFQFKVHLIREG</sequence>